<feature type="compositionally biased region" description="Polar residues" evidence="6">
    <location>
        <begin position="1"/>
        <end position="13"/>
    </location>
</feature>
<protein>
    <submittedName>
        <fullName evidence="9">Cytochrome c biogenesis protein ResB</fullName>
    </submittedName>
</protein>
<evidence type="ECO:0000259" key="8">
    <source>
        <dbReference type="Pfam" id="PF05140"/>
    </source>
</evidence>
<organism evidence="9 10">
    <name type="scientific">Streptomyces prasinosporus</name>
    <dbReference type="NCBI Taxonomy" id="68256"/>
    <lineage>
        <taxon>Bacteria</taxon>
        <taxon>Bacillati</taxon>
        <taxon>Actinomycetota</taxon>
        <taxon>Actinomycetes</taxon>
        <taxon>Kitasatosporales</taxon>
        <taxon>Streptomycetaceae</taxon>
        <taxon>Streptomyces</taxon>
        <taxon>Streptomyces albogriseolus group</taxon>
    </lineage>
</organism>
<gene>
    <name evidence="9" type="ORF">GCM10019016_079890</name>
</gene>
<keyword evidence="2 7" id="KW-0812">Transmembrane</keyword>
<name>A0ABP6U0B9_9ACTN</name>
<keyword evidence="3" id="KW-0201">Cytochrome c-type biogenesis</keyword>
<evidence type="ECO:0000256" key="6">
    <source>
        <dbReference type="SAM" id="MobiDB-lite"/>
    </source>
</evidence>
<feature type="domain" description="ResB-like" evidence="8">
    <location>
        <begin position="54"/>
        <end position="533"/>
    </location>
</feature>
<keyword evidence="10" id="KW-1185">Reference proteome</keyword>
<dbReference type="Proteomes" id="UP001501455">
    <property type="component" value="Unassembled WGS sequence"/>
</dbReference>
<comment type="caution">
    <text evidence="9">The sequence shown here is derived from an EMBL/GenBank/DDBJ whole genome shotgun (WGS) entry which is preliminary data.</text>
</comment>
<evidence type="ECO:0000256" key="3">
    <source>
        <dbReference type="ARBA" id="ARBA00022748"/>
    </source>
</evidence>
<evidence type="ECO:0000256" key="7">
    <source>
        <dbReference type="SAM" id="Phobius"/>
    </source>
</evidence>
<dbReference type="InterPro" id="IPR007816">
    <property type="entry name" value="ResB-like_domain"/>
</dbReference>
<keyword evidence="4 7" id="KW-1133">Transmembrane helix</keyword>
<feature type="transmembrane region" description="Helical" evidence="7">
    <location>
        <begin position="54"/>
        <end position="73"/>
    </location>
</feature>
<proteinExistence type="predicted"/>
<evidence type="ECO:0000256" key="2">
    <source>
        <dbReference type="ARBA" id="ARBA00022692"/>
    </source>
</evidence>
<feature type="transmembrane region" description="Helical" evidence="7">
    <location>
        <begin position="203"/>
        <end position="222"/>
    </location>
</feature>
<evidence type="ECO:0000256" key="5">
    <source>
        <dbReference type="ARBA" id="ARBA00023136"/>
    </source>
</evidence>
<feature type="region of interest" description="Disordered" evidence="6">
    <location>
        <begin position="1"/>
        <end position="34"/>
    </location>
</feature>
<evidence type="ECO:0000313" key="9">
    <source>
        <dbReference type="EMBL" id="GAA3500882.1"/>
    </source>
</evidence>
<evidence type="ECO:0000313" key="10">
    <source>
        <dbReference type="Proteomes" id="UP001501455"/>
    </source>
</evidence>
<sequence length="565" mass="60905">MCQTPSVATNNFRSLADPPAQGDSDTSESAPAAHPRGLGPVGWLRWAWRSLTTMRTALVLLLLLALAAVPGSLVPQEGRQPAQAADFRRRNPDLAPLLDTLGFFDVYSSPWFAAVYLLLFVSLAGCIVPRTVQYVRTLRARPPAAPRRLDRLPQHAVWTASADRGEVLLTAADLLRRRRFRADLDVGGSVAGEKGYLREAGNLVFHASLFGLLVALAVGSLFGTTGQKLVLEGDSFTNTLTQYDDFTPGTLASADSLQPFSFQLKGFSATYQRSGPQRGTASSFVARLNYSKSDGGPARDTLVEVNKPLEVDGAKVFLLGHGYAPVVTVRDGKGDIAWQGPAAFLPQDANLTSVGVIKAPDARDRDGKRDGLGFTGLFLPTVQLTQTGWASSFPATDDPVLVLTAYHGDLGMDSGRPQNVYQLDSSRMTQFRKADGSPFAQALRPGDRMQLPGGAGSLTFDGIKQWASFQIARNPSNSTALWSAVAMGLGLCASLFVRRRRVWVRAEAMLSGRVRIVVAGLDPGGTDRTAEEVAELAEELRERFPALKAAESDVKNLEPLPQEQK</sequence>
<dbReference type="PANTHER" id="PTHR31566:SF0">
    <property type="entry name" value="CYTOCHROME C BIOGENESIS PROTEIN CCS1, CHLOROPLASTIC"/>
    <property type="match status" value="1"/>
</dbReference>
<reference evidence="10" key="1">
    <citation type="journal article" date="2019" name="Int. J. Syst. Evol. Microbiol.">
        <title>The Global Catalogue of Microorganisms (GCM) 10K type strain sequencing project: providing services to taxonomists for standard genome sequencing and annotation.</title>
        <authorList>
            <consortium name="The Broad Institute Genomics Platform"/>
            <consortium name="The Broad Institute Genome Sequencing Center for Infectious Disease"/>
            <person name="Wu L."/>
            <person name="Ma J."/>
        </authorList>
    </citation>
    <scope>NUCLEOTIDE SEQUENCE [LARGE SCALE GENOMIC DNA]</scope>
    <source>
        <strain evidence="10">JCM 4816</strain>
    </source>
</reference>
<dbReference type="InterPro" id="IPR023494">
    <property type="entry name" value="Cyt_c_bgen_Ccs1/CcsB/ResB"/>
</dbReference>
<dbReference type="EMBL" id="BAAAXF010000057">
    <property type="protein sequence ID" value="GAA3500882.1"/>
    <property type="molecule type" value="Genomic_DNA"/>
</dbReference>
<keyword evidence="5 7" id="KW-0472">Membrane</keyword>
<accession>A0ABP6U0B9</accession>
<feature type="transmembrane region" description="Helical" evidence="7">
    <location>
        <begin position="480"/>
        <end position="497"/>
    </location>
</feature>
<dbReference type="Pfam" id="PF05140">
    <property type="entry name" value="ResB"/>
    <property type="match status" value="1"/>
</dbReference>
<evidence type="ECO:0000256" key="1">
    <source>
        <dbReference type="ARBA" id="ARBA00004141"/>
    </source>
</evidence>
<dbReference type="PANTHER" id="PTHR31566">
    <property type="entry name" value="CYTOCHROME C BIOGENESIS PROTEIN CCS1, CHLOROPLASTIC"/>
    <property type="match status" value="1"/>
</dbReference>
<evidence type="ECO:0000256" key="4">
    <source>
        <dbReference type="ARBA" id="ARBA00022989"/>
    </source>
</evidence>
<comment type="subcellular location">
    <subcellularLocation>
        <location evidence="1">Membrane</location>
        <topology evidence="1">Multi-pass membrane protein</topology>
    </subcellularLocation>
</comment>
<feature type="transmembrane region" description="Helical" evidence="7">
    <location>
        <begin position="111"/>
        <end position="132"/>
    </location>
</feature>